<dbReference type="SMART" id="SM00979">
    <property type="entry name" value="TIFY"/>
    <property type="match status" value="1"/>
</dbReference>
<dbReference type="PANTHER" id="PTHR33077">
    <property type="entry name" value="PROTEIN TIFY 4A-RELATED-RELATED"/>
    <property type="match status" value="1"/>
</dbReference>
<dbReference type="GO" id="GO:0005634">
    <property type="term" value="C:nucleus"/>
    <property type="evidence" value="ECO:0007669"/>
    <property type="project" value="TreeGrafter"/>
</dbReference>
<feature type="compositionally biased region" description="Low complexity" evidence="2">
    <location>
        <begin position="276"/>
        <end position="289"/>
    </location>
</feature>
<dbReference type="GO" id="GO:0009611">
    <property type="term" value="P:response to wounding"/>
    <property type="evidence" value="ECO:0007669"/>
    <property type="project" value="TreeGrafter"/>
</dbReference>
<organism evidence="4 5">
    <name type="scientific">Adiantum capillus-veneris</name>
    <name type="common">Maidenhair fern</name>
    <dbReference type="NCBI Taxonomy" id="13818"/>
    <lineage>
        <taxon>Eukaryota</taxon>
        <taxon>Viridiplantae</taxon>
        <taxon>Streptophyta</taxon>
        <taxon>Embryophyta</taxon>
        <taxon>Tracheophyta</taxon>
        <taxon>Polypodiopsida</taxon>
        <taxon>Polypodiidae</taxon>
        <taxon>Polypodiales</taxon>
        <taxon>Pteridineae</taxon>
        <taxon>Pteridaceae</taxon>
        <taxon>Vittarioideae</taxon>
        <taxon>Adiantum</taxon>
    </lineage>
</organism>
<accession>A0A9D4UIJ7</accession>
<feature type="region of interest" description="Disordered" evidence="2">
    <location>
        <begin position="274"/>
        <end position="294"/>
    </location>
</feature>
<protein>
    <recommendedName>
        <fullName evidence="3">Tify domain-containing protein</fullName>
    </recommendedName>
</protein>
<dbReference type="GO" id="GO:2000022">
    <property type="term" value="P:regulation of jasmonic acid mediated signaling pathway"/>
    <property type="evidence" value="ECO:0007669"/>
    <property type="project" value="TreeGrafter"/>
</dbReference>
<gene>
    <name evidence="4" type="ORF">GOP47_0016341</name>
</gene>
<proteinExistence type="inferred from homology"/>
<dbReference type="PANTHER" id="PTHR33077:SF8">
    <property type="entry name" value="PROTEIN TIFY 8"/>
    <property type="match status" value="1"/>
</dbReference>
<dbReference type="InterPro" id="IPR040390">
    <property type="entry name" value="TIFY/JAZ"/>
</dbReference>
<comment type="caution">
    <text evidence="4">The sequence shown here is derived from an EMBL/GenBank/DDBJ whole genome shotgun (WGS) entry which is preliminary data.</text>
</comment>
<dbReference type="AlphaFoldDB" id="A0A9D4UIJ7"/>
<feature type="domain" description="Tify" evidence="3">
    <location>
        <begin position="297"/>
        <end position="332"/>
    </location>
</feature>
<evidence type="ECO:0000256" key="2">
    <source>
        <dbReference type="SAM" id="MobiDB-lite"/>
    </source>
</evidence>
<evidence type="ECO:0000313" key="4">
    <source>
        <dbReference type="EMBL" id="KAI5067996.1"/>
    </source>
</evidence>
<name>A0A9D4UIJ7_ADICA</name>
<dbReference type="EMBL" id="JABFUD020000016">
    <property type="protein sequence ID" value="KAI5067996.1"/>
    <property type="molecule type" value="Genomic_DNA"/>
</dbReference>
<evidence type="ECO:0000256" key="1">
    <source>
        <dbReference type="ARBA" id="ARBA00008614"/>
    </source>
</evidence>
<dbReference type="PROSITE" id="PS51320">
    <property type="entry name" value="TIFY"/>
    <property type="match status" value="1"/>
</dbReference>
<dbReference type="OrthoDB" id="1908882at2759"/>
<feature type="region of interest" description="Disordered" evidence="2">
    <location>
        <begin position="113"/>
        <end position="138"/>
    </location>
</feature>
<evidence type="ECO:0000259" key="3">
    <source>
        <dbReference type="PROSITE" id="PS51320"/>
    </source>
</evidence>
<dbReference type="InterPro" id="IPR010399">
    <property type="entry name" value="Tify_dom"/>
</dbReference>
<reference evidence="4" key="1">
    <citation type="submission" date="2021-01" db="EMBL/GenBank/DDBJ databases">
        <title>Adiantum capillus-veneris genome.</title>
        <authorList>
            <person name="Fang Y."/>
            <person name="Liao Q."/>
        </authorList>
    </citation>
    <scope>NUCLEOTIDE SEQUENCE</scope>
    <source>
        <strain evidence="4">H3</strain>
        <tissue evidence="4">Leaf</tissue>
    </source>
</reference>
<keyword evidence="5" id="KW-1185">Reference proteome</keyword>
<dbReference type="Proteomes" id="UP000886520">
    <property type="component" value="Chromosome 16"/>
</dbReference>
<dbReference type="Pfam" id="PF06200">
    <property type="entry name" value="tify"/>
    <property type="match status" value="1"/>
</dbReference>
<sequence>MHDAVVGIDGASCTGLQHMLVIGEMPPTMASGLISVGERQRCIIPPTVDADHSYVSVYKISHPCFTHREELPLLYNFFESGKSLNDSNREQHTENLVKSSSLTEEVGHNLDASVFSESRGAPNSHSRDSSPKLLEMDTDASDSARLYKKLRVERSDENKKGHEEAAMDDLSLTMQPPRLLSSNLHPSMTTQFDFPKVVSKHRDCNTPSLSGVFGLGRASQKGLFTDHTAMNSLRESTAAPLLTIPPADEGSRTGLKGSSVGSLLNRAMAGPVLSLGQSKSSSRGAGSESTYLASQETTPITRQLTIFYGGQAHVFEDVSLDKAEAIMALAGSTGRSWSTVYSPQPKASLPISITEGSLSTYDRDRVKAGSKPSSATYADNNSGFSNEVRNVLSSLLHKHGRTGDTRAQEQSSQFAKWATDMQIVADHVGMKAEGTTQVSIRATNSDKEPFA</sequence>
<evidence type="ECO:0000313" key="5">
    <source>
        <dbReference type="Proteomes" id="UP000886520"/>
    </source>
</evidence>
<comment type="similarity">
    <text evidence="1">Belongs to the TIFY/JAZ family.</text>
</comment>
<dbReference type="GO" id="GO:0031347">
    <property type="term" value="P:regulation of defense response"/>
    <property type="evidence" value="ECO:0007669"/>
    <property type="project" value="TreeGrafter"/>
</dbReference>